<feature type="transmembrane region" description="Helical" evidence="5">
    <location>
        <begin position="238"/>
        <end position="257"/>
    </location>
</feature>
<dbReference type="STRING" id="155417.A0A4Q4TSH1"/>
<evidence type="ECO:0000256" key="2">
    <source>
        <dbReference type="ARBA" id="ARBA00022692"/>
    </source>
</evidence>
<dbReference type="PANTHER" id="PTHR23502">
    <property type="entry name" value="MAJOR FACILITATOR SUPERFAMILY"/>
    <property type="match status" value="1"/>
</dbReference>
<evidence type="ECO:0000313" key="6">
    <source>
        <dbReference type="EMBL" id="RYP09384.1"/>
    </source>
</evidence>
<dbReference type="GO" id="GO:0022857">
    <property type="term" value="F:transmembrane transporter activity"/>
    <property type="evidence" value="ECO:0007669"/>
    <property type="project" value="TreeGrafter"/>
</dbReference>
<dbReference type="AlphaFoldDB" id="A0A4Q4TSH1"/>
<gene>
    <name evidence="6" type="ORF">DL764_001325</name>
</gene>
<comment type="subcellular location">
    <subcellularLocation>
        <location evidence="1">Membrane</location>
        <topology evidence="1">Multi-pass membrane protein</topology>
    </subcellularLocation>
</comment>
<evidence type="ECO:0000256" key="1">
    <source>
        <dbReference type="ARBA" id="ARBA00004141"/>
    </source>
</evidence>
<accession>A0A4Q4TSH1</accession>
<protein>
    <recommendedName>
        <fullName evidence="8">Major facilitator superfamily (MFS) profile domain-containing protein</fullName>
    </recommendedName>
</protein>
<evidence type="ECO:0008006" key="8">
    <source>
        <dbReference type="Google" id="ProtNLM"/>
    </source>
</evidence>
<keyword evidence="4 5" id="KW-0472">Membrane</keyword>
<keyword evidence="2 5" id="KW-0812">Transmembrane</keyword>
<dbReference type="Gene3D" id="1.20.1250.20">
    <property type="entry name" value="MFS general substrate transporter like domains"/>
    <property type="match status" value="1"/>
</dbReference>
<dbReference type="InterPro" id="IPR036259">
    <property type="entry name" value="MFS_trans_sf"/>
</dbReference>
<feature type="transmembrane region" description="Helical" evidence="5">
    <location>
        <begin position="91"/>
        <end position="115"/>
    </location>
</feature>
<organism evidence="6 7">
    <name type="scientific">Monosporascus ibericus</name>
    <dbReference type="NCBI Taxonomy" id="155417"/>
    <lineage>
        <taxon>Eukaryota</taxon>
        <taxon>Fungi</taxon>
        <taxon>Dikarya</taxon>
        <taxon>Ascomycota</taxon>
        <taxon>Pezizomycotina</taxon>
        <taxon>Sordariomycetes</taxon>
        <taxon>Xylariomycetidae</taxon>
        <taxon>Xylariales</taxon>
        <taxon>Xylariales incertae sedis</taxon>
        <taxon>Monosporascus</taxon>
    </lineage>
</organism>
<comment type="caution">
    <text evidence="6">The sequence shown here is derived from an EMBL/GenBank/DDBJ whole genome shotgun (WGS) entry which is preliminary data.</text>
</comment>
<dbReference type="EMBL" id="QJNU01000039">
    <property type="protein sequence ID" value="RYP09384.1"/>
    <property type="molecule type" value="Genomic_DNA"/>
</dbReference>
<dbReference type="GO" id="GO:0005886">
    <property type="term" value="C:plasma membrane"/>
    <property type="evidence" value="ECO:0007669"/>
    <property type="project" value="TreeGrafter"/>
</dbReference>
<dbReference type="SUPFAM" id="SSF103473">
    <property type="entry name" value="MFS general substrate transporter"/>
    <property type="match status" value="1"/>
</dbReference>
<feature type="transmembrane region" description="Helical" evidence="5">
    <location>
        <begin position="278"/>
        <end position="296"/>
    </location>
</feature>
<evidence type="ECO:0000256" key="5">
    <source>
        <dbReference type="SAM" id="Phobius"/>
    </source>
</evidence>
<evidence type="ECO:0000313" key="7">
    <source>
        <dbReference type="Proteomes" id="UP000293360"/>
    </source>
</evidence>
<dbReference type="PANTHER" id="PTHR23502:SF59">
    <property type="entry name" value="MULTIDRUG TRANSPORTER, PUTATIVE (AFU_ORTHOLOGUE AFUA_1G10370)-RELATED"/>
    <property type="match status" value="1"/>
</dbReference>
<dbReference type="Proteomes" id="UP000293360">
    <property type="component" value="Unassembled WGS sequence"/>
</dbReference>
<proteinExistence type="predicted"/>
<feature type="transmembrane region" description="Helical" evidence="5">
    <location>
        <begin position="196"/>
        <end position="226"/>
    </location>
</feature>
<keyword evidence="7" id="KW-1185">Reference proteome</keyword>
<keyword evidence="3 5" id="KW-1133">Transmembrane helix</keyword>
<dbReference type="OrthoDB" id="9986881at2759"/>
<evidence type="ECO:0000256" key="4">
    <source>
        <dbReference type="ARBA" id="ARBA00023136"/>
    </source>
</evidence>
<reference evidence="6 7" key="1">
    <citation type="submission" date="2018-06" db="EMBL/GenBank/DDBJ databases">
        <title>Complete Genomes of Monosporascus.</title>
        <authorList>
            <person name="Robinson A.J."/>
            <person name="Natvig D.O."/>
        </authorList>
    </citation>
    <scope>NUCLEOTIDE SEQUENCE [LARGE SCALE GENOMIC DNA]</scope>
    <source>
        <strain evidence="6 7">CBS 110550</strain>
    </source>
</reference>
<name>A0A4Q4TSH1_9PEZI</name>
<evidence type="ECO:0000256" key="3">
    <source>
        <dbReference type="ARBA" id="ARBA00022989"/>
    </source>
</evidence>
<sequence length="298" mass="32639">MTSPFTGAIYSPGINQIVSEFRVSRLVATVGLSAWTADLGPAFGSIRTKMASGGPLSHRRHIHPLDGYSKRLYKYRYYTLSHWAFRVRPSYAIMVYSVAVSIGPTLGPVVGGAIIEAGVDWRWLQYLAGILQLAVVALDILLVSESSPAILLVRKAGRRRASTGNWALHAQYEEWRQVMTIRYYVRKFAIRPFQMLATPICFSVALYASFIYAVIYATLAAFPAIFERGRGLDKVAGSLPFVALMIGIILGIVPVALNQRFYNGKFAAAGASKVVPEARLPGMMFGSGFFAVGLFITG</sequence>
<feature type="transmembrane region" description="Helical" evidence="5">
    <location>
        <begin position="127"/>
        <end position="153"/>
    </location>
</feature>